<reference evidence="6" key="2">
    <citation type="submission" date="2020-09" db="EMBL/GenBank/DDBJ databases">
        <authorList>
            <person name="Sun Q."/>
            <person name="Zhou Y."/>
        </authorList>
    </citation>
    <scope>NUCLEOTIDE SEQUENCE</scope>
    <source>
        <strain evidence="6">CGMCC 4.7368</strain>
    </source>
</reference>
<dbReference type="EMBL" id="BMNH01000006">
    <property type="protein sequence ID" value="GGO68196.1"/>
    <property type="molecule type" value="Genomic_DNA"/>
</dbReference>
<evidence type="ECO:0000259" key="3">
    <source>
        <dbReference type="Pfam" id="PF08719"/>
    </source>
</evidence>
<sequence>MIRPVFIRNGGRYFLTDLVIYADGAIDAWGLTDLDGLRRHLETGWVATSLKPGAWASAHQLASWKLVEPSMSVTADDLLGQVADAIEQLNGRPDSSQRCWLAIEKYMDTRSEEDRRALREAYSAIPEIDRIYVLGDMDRKDVPLRVLITELGETLPVQWQPYDPEVVTEDDRAEAIRYFEEALSYRRTARPAPPDDLESVEASAITLYQTVFPQGWPEDPGILVLRNEYPADIEVGGVTYPTVTHAYWALSTADRAARERIMRAERPYDAETLAKETDRVDGWASVRAAVMMRLLRAKFTQHPALADILAGTGSARIHYTGMGSHYWHAAGERGRNWTGRLLELVRAELHAERLGLVMDD</sequence>
<gene>
    <name evidence="6" type="ORF">GCM10012289_26400</name>
</gene>
<dbReference type="Proteomes" id="UP000646523">
    <property type="component" value="Unassembled WGS sequence"/>
</dbReference>
<dbReference type="SUPFAM" id="SSF143990">
    <property type="entry name" value="YbiA-like"/>
    <property type="match status" value="1"/>
</dbReference>
<proteinExistence type="predicted"/>
<protein>
    <recommendedName>
        <fullName evidence="8">Riboflavin biosynthesis intermediates N-glycosidase</fullName>
    </recommendedName>
</protein>
<evidence type="ECO:0008006" key="8">
    <source>
        <dbReference type="Google" id="ProtNLM"/>
    </source>
</evidence>
<reference evidence="6" key="1">
    <citation type="journal article" date="2014" name="Int. J. Syst. Evol. Microbiol.">
        <title>Complete genome sequence of Corynebacterium casei LMG S-19264T (=DSM 44701T), isolated from a smear-ripened cheese.</title>
        <authorList>
            <consortium name="US DOE Joint Genome Institute (JGI-PGF)"/>
            <person name="Walter F."/>
            <person name="Albersmeier A."/>
            <person name="Kalinowski J."/>
            <person name="Ruckert C."/>
        </authorList>
    </citation>
    <scope>NUCLEOTIDE SEQUENCE</scope>
    <source>
        <strain evidence="6">CGMCC 4.7368</strain>
    </source>
</reference>
<evidence type="ECO:0000259" key="4">
    <source>
        <dbReference type="Pfam" id="PF24644"/>
    </source>
</evidence>
<evidence type="ECO:0000256" key="1">
    <source>
        <dbReference type="ARBA" id="ARBA00000022"/>
    </source>
</evidence>
<evidence type="ECO:0000256" key="2">
    <source>
        <dbReference type="ARBA" id="ARBA00000751"/>
    </source>
</evidence>
<feature type="domain" description="NADAR" evidence="3">
    <location>
        <begin position="230"/>
        <end position="350"/>
    </location>
</feature>
<name>A0A918DJB5_9ACTN</name>
<dbReference type="Pfam" id="PF08719">
    <property type="entry name" value="NADAR"/>
    <property type="match status" value="1"/>
</dbReference>
<comment type="catalytic activity">
    <reaction evidence="2">
        <text>2,5-diamino-6-hydroxy-4-(5-phosphoribosylamino)-pyrimidine + H2O = 2,5,6-triamino-4-hydroxypyrimidine + D-ribose 5-phosphate</text>
        <dbReference type="Rhea" id="RHEA:23436"/>
        <dbReference type="ChEBI" id="CHEBI:15377"/>
        <dbReference type="ChEBI" id="CHEBI:58614"/>
        <dbReference type="ChEBI" id="CHEBI:78346"/>
        <dbReference type="ChEBI" id="CHEBI:137796"/>
    </reaction>
</comment>
<organism evidence="6 7">
    <name type="scientific">Nonomuraea cavernae</name>
    <dbReference type="NCBI Taxonomy" id="2045107"/>
    <lineage>
        <taxon>Bacteria</taxon>
        <taxon>Bacillati</taxon>
        <taxon>Actinomycetota</taxon>
        <taxon>Actinomycetes</taxon>
        <taxon>Streptosporangiales</taxon>
        <taxon>Streptosporangiaceae</taxon>
        <taxon>Nonomuraea</taxon>
    </lineage>
</organism>
<evidence type="ECO:0000259" key="5">
    <source>
        <dbReference type="Pfam" id="PF24645"/>
    </source>
</evidence>
<dbReference type="InterPro" id="IPR056055">
    <property type="entry name" value="DUF7638"/>
</dbReference>
<comment type="caution">
    <text evidence="6">The sequence shown here is derived from an EMBL/GenBank/DDBJ whole genome shotgun (WGS) entry which is preliminary data.</text>
</comment>
<dbReference type="InterPro" id="IPR037238">
    <property type="entry name" value="YbiA-like_sf"/>
</dbReference>
<evidence type="ECO:0000313" key="7">
    <source>
        <dbReference type="Proteomes" id="UP000646523"/>
    </source>
</evidence>
<keyword evidence="7" id="KW-1185">Reference proteome</keyword>
<dbReference type="AlphaFoldDB" id="A0A918DJB5"/>
<feature type="domain" description="DUF7639" evidence="5">
    <location>
        <begin position="94"/>
        <end position="186"/>
    </location>
</feature>
<feature type="domain" description="DUF7638" evidence="4">
    <location>
        <begin position="3"/>
        <end position="93"/>
    </location>
</feature>
<dbReference type="Pfam" id="PF24644">
    <property type="entry name" value="DUF7638"/>
    <property type="match status" value="1"/>
</dbReference>
<dbReference type="Pfam" id="PF24645">
    <property type="entry name" value="DUF7639"/>
    <property type="match status" value="1"/>
</dbReference>
<dbReference type="Gene3D" id="1.10.357.40">
    <property type="entry name" value="YbiA-like"/>
    <property type="match status" value="1"/>
</dbReference>
<comment type="catalytic activity">
    <reaction evidence="1">
        <text>5-amino-6-(5-phospho-D-ribosylamino)uracil + H2O = 5,6-diaminouracil + D-ribose 5-phosphate</text>
        <dbReference type="Rhea" id="RHEA:55020"/>
        <dbReference type="ChEBI" id="CHEBI:15377"/>
        <dbReference type="ChEBI" id="CHEBI:46252"/>
        <dbReference type="ChEBI" id="CHEBI:58453"/>
        <dbReference type="ChEBI" id="CHEBI:78346"/>
    </reaction>
</comment>
<evidence type="ECO:0000313" key="6">
    <source>
        <dbReference type="EMBL" id="GGO68196.1"/>
    </source>
</evidence>
<dbReference type="InterPro" id="IPR012816">
    <property type="entry name" value="NADAR"/>
</dbReference>
<accession>A0A918DJB5</accession>
<dbReference type="InterPro" id="IPR056056">
    <property type="entry name" value="DUF7639"/>
</dbReference>
<dbReference type="CDD" id="cd15457">
    <property type="entry name" value="NADAR"/>
    <property type="match status" value="1"/>
</dbReference>